<sequence length="2154" mass="245761">MEFLSLAVGKLLDSTVAPLARQMGYMISYSSNVKELKKEAEALRHTREHVQHRVDAALRNGEMIEEDVRKWLEEVDDIALKAHELNNDERHAKTGWSSRSFPNMRSRNKLSRHSKKMKEEIEQIKLRGNFNEVSYRDVPKFTALSSSIIDSTQLASRVSLQNDLMRALENPNVQTIGVHGLPGVGKTTLVKEVAEKVQKDKLFDAVIFANVTQDPDLGKIQQQIADMLGLKFEEQTLIVRAERLRNRLSLNQQALLIILDDLWEELNMDEVGIPSVEQHKHLKILMTSRSREVLSDQMYAQKNFLLPVLPKREAWKLFMDKAHFEESAVSDEFRLIAEHVTEECAGLPIAIVAIASALRNKSLLEWKDVLRQLQNLASANITGTQDRMYKSIEVSYEKLENDLLKSIFLLCGVMRSHSLVMDLFTNSIGLGLFQDIYNMEEAQNSLHISIRKLKDSCLLLDSYSSKRFNMHDVVRDTAIRLASRQQNLFIKRYEKLEEWPERDQMIDCRTIILDCCDIDELPQGLYFRKLIFFHLHNSKPNWDVTDSMFTGMGELKVLNLTGEPVNSLPSSISLLSNLRTLCLDVIGDIGIIGELKGLKVLTLSSDMLQLPSQLSQLTHLKLLDLRGCYNLVLIPPNILSRLTKLQELYMATHIYSNPIEWYVDDPNYEQESMRYVSPSEYREPIPNNVRTRASLAELKNLAHLTSLELRIHNVKMLPKDTVFDRLRRFKLIIGRTEPNLSSEYEASRILELDLGTSIHSWDNVKRLLDHVDDLHLYNLAGAENVVPGTNKKGMPKLRYLHLQFIDEIQTIVDSSWCNHAIDIFPNLESLVINCAGNMKKLCNGPLTRGSFSRLKVINVANCNQVKTLFSVSTIRGPPQSSLRTETISDNENAASVLQFAKLQTIILKDLPQLISFWEEHKTSSTDMDAKVVTGDNIAHTPISLFTEKVTLPNLEEIVISNVLKLNTIWHLQQQLRPNSFDNLRKLQIENCPGIRTIFPSAIGSSMHNLETLFIKNCESLEHVFDLQVLYDKEVHSGISGLSRMFSFPNLQQVYVERCEKLKYLFPRYVARTLDKLQRLKIEKCSLMEEIITKKDNSNPSSTEEVLYSNLEELIIIDMDKLNAIWKSQEALSLNSFSKLKKIEARDCPELIFLCQILSNTQSLEALIIDNCKYLQLIYGDTIPGTSTPHMHAGGFERLRFLFSASVVKCLDKLRNLEIRKCSLMEGMTKIEDDTPSGMVMFPNLEEMIIIDVDNLNAICHWQQLLSPDSFGKLKKIETRNCPELIFPCQILSNTEILETLIINDCKYLKQISGDLIPETSNSQMNVRGSDWPRVLFPASLTKNMYKLQNLDIRNCSMVEEIITIQENAAPFVEKVIFPNLEEVIIIDVDKLNAIWHWQNALPPNSFGKLKKIEIRNCPELIFPSQMLSNTLSLETLKINNCKYLQQISGDIIPETSNSQMHVGGSERLHVLLPTSVAKNLYKLQILEIKKCSMVEVIIMTEINTPPPVSEKVDIFPNLEEMVIVDVDMLNMIVDSKQQLSSNSFDRLKKIEIRNCPELTSILPCYKRSTIQNLETFTIIDCKSLLEIFPLPGTNTRETCGRTVNCTENLHNLADLPAAMHVEGCERLKYLFPPSAEEGLGKFQKIVIEKCSVMEEIVMVEESSHCSLLEEVKWQSHKSLCNLRSLRIANCENFSKVLPFNVLKSLIVLEELEIQNCQSAEVVFDLEGINTEKVNNMQGIRLEKLILESLPKLKHVWSKTPEEVVTFHELKVLRACGCPCLTSLFPANIGKSLKKLKELTISDCGLEEIVEKEEGQTLSINFQFRKLHSLEISDVPKLKSFYPGEYTTYWPAVKRIHVCIPSEVSVFGTKLFKKHQKHNLDISNQQPIFLVERINTDLEELALNRVDMPLGFLAIFPQLRNLCIQFIDDDHANFPYQWLESIANLRKLTVKSSSFKEIFPSENSEEQIGNDVQLNELSLQFLSQLECICKEGYVAETILSVLGSLYVVECHCLKNLVPSSVCFSHLTHLEVHKCVGLFYLVTSTTAKSLIKLRTLKITECAMIKEIVADDVDNAEQEIVFADLELLELRMLSSLGSFCLKNHTFKFPSLNKLVVSECPQMKMFCLGDLTTPLLARVLMTMDDEGRWEGDLNTTIK</sequence>
<dbReference type="Proteomes" id="UP000828941">
    <property type="component" value="Chromosome 1"/>
</dbReference>
<accession>A0ACB9Q9K6</accession>
<reference evidence="1 2" key="1">
    <citation type="journal article" date="2022" name="DNA Res.">
        <title>Chromosomal-level genome assembly of the orchid tree Bauhinia variegata (Leguminosae; Cercidoideae) supports the allotetraploid origin hypothesis of Bauhinia.</title>
        <authorList>
            <person name="Zhong Y."/>
            <person name="Chen Y."/>
            <person name="Zheng D."/>
            <person name="Pang J."/>
            <person name="Liu Y."/>
            <person name="Luo S."/>
            <person name="Meng S."/>
            <person name="Qian L."/>
            <person name="Wei D."/>
            <person name="Dai S."/>
            <person name="Zhou R."/>
        </authorList>
    </citation>
    <scope>NUCLEOTIDE SEQUENCE [LARGE SCALE GENOMIC DNA]</scope>
    <source>
        <strain evidence="1">BV-YZ2020</strain>
    </source>
</reference>
<protein>
    <submittedName>
        <fullName evidence="1">Uncharacterized protein</fullName>
    </submittedName>
</protein>
<dbReference type="EMBL" id="CM039426">
    <property type="protein sequence ID" value="KAI4357315.1"/>
    <property type="molecule type" value="Genomic_DNA"/>
</dbReference>
<gene>
    <name evidence="1" type="ORF">L6164_001272</name>
</gene>
<comment type="caution">
    <text evidence="1">The sequence shown here is derived from an EMBL/GenBank/DDBJ whole genome shotgun (WGS) entry which is preliminary data.</text>
</comment>
<keyword evidence="2" id="KW-1185">Reference proteome</keyword>
<organism evidence="1 2">
    <name type="scientific">Bauhinia variegata</name>
    <name type="common">Purple orchid tree</name>
    <name type="synonym">Phanera variegata</name>
    <dbReference type="NCBI Taxonomy" id="167791"/>
    <lineage>
        <taxon>Eukaryota</taxon>
        <taxon>Viridiplantae</taxon>
        <taxon>Streptophyta</taxon>
        <taxon>Embryophyta</taxon>
        <taxon>Tracheophyta</taxon>
        <taxon>Spermatophyta</taxon>
        <taxon>Magnoliopsida</taxon>
        <taxon>eudicotyledons</taxon>
        <taxon>Gunneridae</taxon>
        <taxon>Pentapetalae</taxon>
        <taxon>rosids</taxon>
        <taxon>fabids</taxon>
        <taxon>Fabales</taxon>
        <taxon>Fabaceae</taxon>
        <taxon>Cercidoideae</taxon>
        <taxon>Cercideae</taxon>
        <taxon>Bauhiniinae</taxon>
        <taxon>Bauhinia</taxon>
    </lineage>
</organism>
<evidence type="ECO:0000313" key="2">
    <source>
        <dbReference type="Proteomes" id="UP000828941"/>
    </source>
</evidence>
<name>A0ACB9Q9K6_BAUVA</name>
<evidence type="ECO:0000313" key="1">
    <source>
        <dbReference type="EMBL" id="KAI4357315.1"/>
    </source>
</evidence>
<proteinExistence type="predicted"/>